<evidence type="ECO:0000313" key="2">
    <source>
        <dbReference type="Proteomes" id="UP000276133"/>
    </source>
</evidence>
<protein>
    <submittedName>
        <fullName evidence="1">Uncharacterized protein</fullName>
    </submittedName>
</protein>
<dbReference type="AlphaFoldDB" id="A0A3M7RG63"/>
<reference evidence="1 2" key="1">
    <citation type="journal article" date="2018" name="Sci. Rep.">
        <title>Genomic signatures of local adaptation to the degree of environmental predictability in rotifers.</title>
        <authorList>
            <person name="Franch-Gras L."/>
            <person name="Hahn C."/>
            <person name="Garcia-Roger E.M."/>
            <person name="Carmona M.J."/>
            <person name="Serra M."/>
            <person name="Gomez A."/>
        </authorList>
    </citation>
    <scope>NUCLEOTIDE SEQUENCE [LARGE SCALE GENOMIC DNA]</scope>
    <source>
        <strain evidence="1">HYR1</strain>
    </source>
</reference>
<proteinExistence type="predicted"/>
<comment type="caution">
    <text evidence="1">The sequence shown here is derived from an EMBL/GenBank/DDBJ whole genome shotgun (WGS) entry which is preliminary data.</text>
</comment>
<dbReference type="Proteomes" id="UP000276133">
    <property type="component" value="Unassembled WGS sequence"/>
</dbReference>
<name>A0A3M7RG63_BRAPC</name>
<sequence>MATAVIQDNTVSSSSRDNTCRLDSRCTIVTNKTTEIIFFLFHCSEVKNDKINFSMDINLHVLVHFPVKNDPIMKISQETVFDIKYEYSSYLIKGFMTRIIRKKGATKNFVQFVFEIHKSI</sequence>
<keyword evidence="2" id="KW-1185">Reference proteome</keyword>
<evidence type="ECO:0000313" key="1">
    <source>
        <dbReference type="EMBL" id="RNA22556.1"/>
    </source>
</evidence>
<accession>A0A3M7RG63</accession>
<organism evidence="1 2">
    <name type="scientific">Brachionus plicatilis</name>
    <name type="common">Marine rotifer</name>
    <name type="synonym">Brachionus muelleri</name>
    <dbReference type="NCBI Taxonomy" id="10195"/>
    <lineage>
        <taxon>Eukaryota</taxon>
        <taxon>Metazoa</taxon>
        <taxon>Spiralia</taxon>
        <taxon>Gnathifera</taxon>
        <taxon>Rotifera</taxon>
        <taxon>Eurotatoria</taxon>
        <taxon>Monogononta</taxon>
        <taxon>Pseudotrocha</taxon>
        <taxon>Ploima</taxon>
        <taxon>Brachionidae</taxon>
        <taxon>Brachionus</taxon>
    </lineage>
</organism>
<gene>
    <name evidence="1" type="ORF">BpHYR1_030168</name>
</gene>
<dbReference type="EMBL" id="REGN01003429">
    <property type="protein sequence ID" value="RNA22556.1"/>
    <property type="molecule type" value="Genomic_DNA"/>
</dbReference>